<proteinExistence type="predicted"/>
<dbReference type="Proteomes" id="UP001420932">
    <property type="component" value="Unassembled WGS sequence"/>
</dbReference>
<gene>
    <name evidence="1" type="ORF">Syun_013893</name>
</gene>
<reference evidence="1 2" key="1">
    <citation type="submission" date="2024-01" db="EMBL/GenBank/DDBJ databases">
        <title>Genome assemblies of Stephania.</title>
        <authorList>
            <person name="Yang L."/>
        </authorList>
    </citation>
    <scope>NUCLEOTIDE SEQUENCE [LARGE SCALE GENOMIC DNA]</scope>
    <source>
        <strain evidence="1">YNDBR</strain>
        <tissue evidence="1">Leaf</tissue>
    </source>
</reference>
<name>A0AAP0JI74_9MAGN</name>
<accession>A0AAP0JI74</accession>
<sequence>MESQAEALNQLTSDDLAGKSIGYIFHFLKHYLVGIVDEIDALSLDLASFLYLKVCSHRTIKEKHIIGLGDAS</sequence>
<protein>
    <submittedName>
        <fullName evidence="1">Uncharacterized protein</fullName>
    </submittedName>
</protein>
<dbReference type="EMBL" id="JBBNAF010000006">
    <property type="protein sequence ID" value="KAK9134563.1"/>
    <property type="molecule type" value="Genomic_DNA"/>
</dbReference>
<evidence type="ECO:0000313" key="2">
    <source>
        <dbReference type="Proteomes" id="UP001420932"/>
    </source>
</evidence>
<organism evidence="1 2">
    <name type="scientific">Stephania yunnanensis</name>
    <dbReference type="NCBI Taxonomy" id="152371"/>
    <lineage>
        <taxon>Eukaryota</taxon>
        <taxon>Viridiplantae</taxon>
        <taxon>Streptophyta</taxon>
        <taxon>Embryophyta</taxon>
        <taxon>Tracheophyta</taxon>
        <taxon>Spermatophyta</taxon>
        <taxon>Magnoliopsida</taxon>
        <taxon>Ranunculales</taxon>
        <taxon>Menispermaceae</taxon>
        <taxon>Menispermoideae</taxon>
        <taxon>Cissampelideae</taxon>
        <taxon>Stephania</taxon>
    </lineage>
</organism>
<dbReference type="AlphaFoldDB" id="A0AAP0JI74"/>
<keyword evidence="2" id="KW-1185">Reference proteome</keyword>
<comment type="caution">
    <text evidence="1">The sequence shown here is derived from an EMBL/GenBank/DDBJ whole genome shotgun (WGS) entry which is preliminary data.</text>
</comment>
<evidence type="ECO:0000313" key="1">
    <source>
        <dbReference type="EMBL" id="KAK9134563.1"/>
    </source>
</evidence>